<name>A0A367EK64_9ACTN</name>
<evidence type="ECO:0000256" key="4">
    <source>
        <dbReference type="ARBA" id="ARBA00022692"/>
    </source>
</evidence>
<evidence type="ECO:0000256" key="2">
    <source>
        <dbReference type="ARBA" id="ARBA00022448"/>
    </source>
</evidence>
<feature type="transmembrane region" description="Helical" evidence="7">
    <location>
        <begin position="12"/>
        <end position="31"/>
    </location>
</feature>
<dbReference type="Gene3D" id="1.20.1250.20">
    <property type="entry name" value="MFS general substrate transporter like domains"/>
    <property type="match status" value="1"/>
</dbReference>
<evidence type="ECO:0000313" key="8">
    <source>
        <dbReference type="EMBL" id="RCG17767.1"/>
    </source>
</evidence>
<dbReference type="EMBL" id="QOIL01000041">
    <property type="protein sequence ID" value="RCG17767.1"/>
    <property type="molecule type" value="Genomic_DNA"/>
</dbReference>
<evidence type="ECO:0000313" key="9">
    <source>
        <dbReference type="Proteomes" id="UP000253094"/>
    </source>
</evidence>
<dbReference type="SUPFAM" id="SSF103473">
    <property type="entry name" value="MFS general substrate transporter"/>
    <property type="match status" value="1"/>
</dbReference>
<dbReference type="PANTHER" id="PTHR23517:SF2">
    <property type="entry name" value="MULTIDRUG RESISTANCE PROTEIN MDTH"/>
    <property type="match status" value="1"/>
</dbReference>
<keyword evidence="6 7" id="KW-0472">Membrane</keyword>
<evidence type="ECO:0000256" key="6">
    <source>
        <dbReference type="ARBA" id="ARBA00023136"/>
    </source>
</evidence>
<feature type="transmembrane region" description="Helical" evidence="7">
    <location>
        <begin position="43"/>
        <end position="61"/>
    </location>
</feature>
<keyword evidence="9" id="KW-1185">Reference proteome</keyword>
<sequence length="408" mass="42436">MIPPVPFRLLGLVHLSFAVGRGMYLSGNIIYFTTVSGLSATDVGFGISGAALSGFIASLTFGSLSDRVGAKRVLALLITLQSGGYALYPAVPEIIPFYALIVVMGFIEFGVGPALGALVGSMTPPEERVRIRAVLHAVFNIGFSVGSGFSAMVLLGGDGLLRVFPWICSALLLLAVVLTLRLPGGKGRIETSGARVFGALRDLRFVTVTALSTPLALHSSIIFVALPLWAINHTKMPAALVPLLLVANAIFTVLFQVAASRRAATVYGAARLAGRSAMWLAAACAVAASAVYGDALVATVVISIAMLLFTVAELQQAASGWGLAHGLAPERAQGEYLGTFNLHMVTQGVLGPGLVSALIMSYKGWGWAAIAALVFCAGLAIVPAADTAARKRFADAGDTLIRRTEHTS</sequence>
<accession>A0A367EK64</accession>
<comment type="subcellular location">
    <subcellularLocation>
        <location evidence="1">Cell membrane</location>
        <topology evidence="1">Multi-pass membrane protein</topology>
    </subcellularLocation>
</comment>
<dbReference type="Proteomes" id="UP000253094">
    <property type="component" value="Unassembled WGS sequence"/>
</dbReference>
<dbReference type="Pfam" id="PF07690">
    <property type="entry name" value="MFS_1"/>
    <property type="match status" value="1"/>
</dbReference>
<reference evidence="8 9" key="1">
    <citation type="submission" date="2018-06" db="EMBL/GenBank/DDBJ databases">
        <title>Sphaerisporangium craniellae sp. nov., isolated from a marine sponge in the South China Sea.</title>
        <authorList>
            <person name="Li L."/>
        </authorList>
    </citation>
    <scope>NUCLEOTIDE SEQUENCE [LARGE SCALE GENOMIC DNA]</scope>
    <source>
        <strain evidence="8 9">CCTCC AA 208026</strain>
    </source>
</reference>
<feature type="transmembrane region" description="Helical" evidence="7">
    <location>
        <begin position="163"/>
        <end position="182"/>
    </location>
</feature>
<feature type="transmembrane region" description="Helical" evidence="7">
    <location>
        <begin position="279"/>
        <end position="312"/>
    </location>
</feature>
<keyword evidence="5 7" id="KW-1133">Transmembrane helix</keyword>
<feature type="transmembrane region" description="Helical" evidence="7">
    <location>
        <begin position="364"/>
        <end position="382"/>
    </location>
</feature>
<evidence type="ECO:0000256" key="3">
    <source>
        <dbReference type="ARBA" id="ARBA00022475"/>
    </source>
</evidence>
<dbReference type="PANTHER" id="PTHR23517">
    <property type="entry name" value="RESISTANCE PROTEIN MDTM, PUTATIVE-RELATED-RELATED"/>
    <property type="match status" value="1"/>
</dbReference>
<keyword evidence="4 7" id="KW-0812">Transmembrane</keyword>
<feature type="transmembrane region" description="Helical" evidence="7">
    <location>
        <begin position="133"/>
        <end position="157"/>
    </location>
</feature>
<dbReference type="GO" id="GO:0022857">
    <property type="term" value="F:transmembrane transporter activity"/>
    <property type="evidence" value="ECO:0007669"/>
    <property type="project" value="InterPro"/>
</dbReference>
<proteinExistence type="predicted"/>
<dbReference type="InterPro" id="IPR036259">
    <property type="entry name" value="MFS_trans_sf"/>
</dbReference>
<protein>
    <submittedName>
        <fullName evidence="8">MFS transporter</fullName>
    </submittedName>
</protein>
<keyword evidence="2" id="KW-0813">Transport</keyword>
<organism evidence="8 9">
    <name type="scientific">Sphaerisporangium album</name>
    <dbReference type="NCBI Taxonomy" id="509200"/>
    <lineage>
        <taxon>Bacteria</taxon>
        <taxon>Bacillati</taxon>
        <taxon>Actinomycetota</taxon>
        <taxon>Actinomycetes</taxon>
        <taxon>Streptosporangiales</taxon>
        <taxon>Streptosporangiaceae</taxon>
        <taxon>Sphaerisporangium</taxon>
    </lineage>
</organism>
<dbReference type="RefSeq" id="WP_114034037.1">
    <property type="nucleotide sequence ID" value="NZ_QOIL01000041.1"/>
</dbReference>
<dbReference type="InterPro" id="IPR050171">
    <property type="entry name" value="MFS_Transporters"/>
</dbReference>
<feature type="transmembrane region" description="Helical" evidence="7">
    <location>
        <begin position="203"/>
        <end position="230"/>
    </location>
</feature>
<keyword evidence="3" id="KW-1003">Cell membrane</keyword>
<evidence type="ECO:0000256" key="1">
    <source>
        <dbReference type="ARBA" id="ARBA00004651"/>
    </source>
</evidence>
<gene>
    <name evidence="8" type="ORF">DQ384_39610</name>
</gene>
<feature type="transmembrane region" description="Helical" evidence="7">
    <location>
        <begin position="97"/>
        <end position="121"/>
    </location>
</feature>
<dbReference type="AlphaFoldDB" id="A0A367EK64"/>
<evidence type="ECO:0000256" key="7">
    <source>
        <dbReference type="SAM" id="Phobius"/>
    </source>
</evidence>
<evidence type="ECO:0000256" key="5">
    <source>
        <dbReference type="ARBA" id="ARBA00022989"/>
    </source>
</evidence>
<dbReference type="InterPro" id="IPR011701">
    <property type="entry name" value="MFS"/>
</dbReference>
<feature type="transmembrane region" description="Helical" evidence="7">
    <location>
        <begin position="236"/>
        <end position="258"/>
    </location>
</feature>
<comment type="caution">
    <text evidence="8">The sequence shown here is derived from an EMBL/GenBank/DDBJ whole genome shotgun (WGS) entry which is preliminary data.</text>
</comment>
<dbReference type="GO" id="GO:0005886">
    <property type="term" value="C:plasma membrane"/>
    <property type="evidence" value="ECO:0007669"/>
    <property type="project" value="UniProtKB-SubCell"/>
</dbReference>